<organism evidence="2 3">
    <name type="scientific">Galemys pyrenaicus</name>
    <name type="common">Iberian desman</name>
    <name type="synonym">Pyrenean desman</name>
    <dbReference type="NCBI Taxonomy" id="202257"/>
    <lineage>
        <taxon>Eukaryota</taxon>
        <taxon>Metazoa</taxon>
        <taxon>Chordata</taxon>
        <taxon>Craniata</taxon>
        <taxon>Vertebrata</taxon>
        <taxon>Euteleostomi</taxon>
        <taxon>Mammalia</taxon>
        <taxon>Eutheria</taxon>
        <taxon>Laurasiatheria</taxon>
        <taxon>Eulipotyphla</taxon>
        <taxon>Talpidae</taxon>
        <taxon>Galemys</taxon>
    </lineage>
</organism>
<keyword evidence="3" id="KW-1185">Reference proteome</keyword>
<dbReference type="InterPro" id="IPR050713">
    <property type="entry name" value="RTP_Phos/Ushers"/>
</dbReference>
<proteinExistence type="predicted"/>
<evidence type="ECO:0000313" key="2">
    <source>
        <dbReference type="EMBL" id="KAG8522155.1"/>
    </source>
</evidence>
<reference evidence="2" key="1">
    <citation type="journal article" date="2021" name="Evol. Appl.">
        <title>The genome of the Pyrenean desman and the effects of bottlenecks and inbreeding on the genomic landscape of an endangered species.</title>
        <authorList>
            <person name="Escoda L."/>
            <person name="Castresana J."/>
        </authorList>
    </citation>
    <scope>NUCLEOTIDE SEQUENCE</scope>
    <source>
        <strain evidence="2">IBE-C5619</strain>
    </source>
</reference>
<dbReference type="PRINTS" id="PR00700">
    <property type="entry name" value="PRTYPHPHTASE"/>
</dbReference>
<dbReference type="GO" id="GO:0004725">
    <property type="term" value="F:protein tyrosine phosphatase activity"/>
    <property type="evidence" value="ECO:0007669"/>
    <property type="project" value="InterPro"/>
</dbReference>
<dbReference type="Gene3D" id="3.90.190.10">
    <property type="entry name" value="Protein tyrosine phosphatase superfamily"/>
    <property type="match status" value="1"/>
</dbReference>
<feature type="domain" description="Tyrosine-protein phosphatase" evidence="1">
    <location>
        <begin position="1"/>
        <end position="238"/>
    </location>
</feature>
<evidence type="ECO:0000259" key="1">
    <source>
        <dbReference type="PROSITE" id="PS50055"/>
    </source>
</evidence>
<dbReference type="EMBL" id="JAGFMF010011445">
    <property type="protein sequence ID" value="KAG8522155.1"/>
    <property type="molecule type" value="Genomic_DNA"/>
</dbReference>
<gene>
    <name evidence="2" type="ORF">J0S82_013383</name>
</gene>
<dbReference type="Pfam" id="PF00102">
    <property type="entry name" value="Y_phosphatase"/>
    <property type="match status" value="2"/>
</dbReference>
<dbReference type="AlphaFoldDB" id="A0A8J6DWA4"/>
<dbReference type="InterPro" id="IPR029021">
    <property type="entry name" value="Prot-tyrosine_phosphatase-like"/>
</dbReference>
<dbReference type="SUPFAM" id="SSF52799">
    <property type="entry name" value="(Phosphotyrosine protein) phosphatases II"/>
    <property type="match status" value="1"/>
</dbReference>
<accession>A0A8J6DWA4</accession>
<dbReference type="PANTHER" id="PTHR46957:SF11">
    <property type="entry name" value="PROTEIN-TYROSINE-PHOSPHATASE"/>
    <property type="match status" value="1"/>
</dbReference>
<dbReference type="InterPro" id="IPR000242">
    <property type="entry name" value="PTP_cat"/>
</dbReference>
<keyword evidence="2" id="KW-0675">Receptor</keyword>
<dbReference type="PANTHER" id="PTHR46957">
    <property type="entry name" value="CYTOKINE RECEPTOR"/>
    <property type="match status" value="1"/>
</dbReference>
<evidence type="ECO:0000313" key="3">
    <source>
        <dbReference type="Proteomes" id="UP000700334"/>
    </source>
</evidence>
<comment type="caution">
    <text evidence="2">The sequence shown here is derived from an EMBL/GenBank/DDBJ whole genome shotgun (WGS) entry which is preliminary data.</text>
</comment>
<feature type="non-terminal residue" evidence="2">
    <location>
        <position position="1"/>
    </location>
</feature>
<feature type="non-terminal residue" evidence="2">
    <location>
        <position position="238"/>
    </location>
</feature>
<dbReference type="OrthoDB" id="6022401at2759"/>
<sequence>SIDPGQQFTWEHSNLEVNKPKNRYANVIAYDHSRVLLSAIEGIPGSDYVNANYIDGYRKQNAYIATQGSLPETFGDFWRMIWEQRSATVVMMTKLEERSRKSDGTCDGYSESDAGGKVLFPAGEGENKCGSCSEHGGLSPAAELCVHVKCDQYWPSRGTETHGLVQVTLLDTVELATYCVRTFALYKNGSSEKREVRQFQFTAWPDHGVPEHPTPFLAFLRRVKTCNPPDAGPMVVHC</sequence>
<name>A0A8J6DWA4_GALPY</name>
<protein>
    <submittedName>
        <fullName evidence="2">Receptor-type tyrosine-protein phosphatase delta</fullName>
    </submittedName>
</protein>
<dbReference type="SMART" id="SM00194">
    <property type="entry name" value="PTPc"/>
    <property type="match status" value="1"/>
</dbReference>
<dbReference type="Proteomes" id="UP000700334">
    <property type="component" value="Unassembled WGS sequence"/>
</dbReference>
<dbReference type="PROSITE" id="PS50055">
    <property type="entry name" value="TYR_PHOSPHATASE_PTP"/>
    <property type="match status" value="1"/>
</dbReference>